<evidence type="ECO:0000313" key="2">
    <source>
        <dbReference type="EMBL" id="ADI77033.1"/>
    </source>
</evidence>
<feature type="transmembrane region" description="Helical" evidence="1">
    <location>
        <begin position="377"/>
        <end position="393"/>
    </location>
</feature>
<evidence type="ECO:0000256" key="1">
    <source>
        <dbReference type="SAM" id="Phobius"/>
    </source>
</evidence>
<feature type="transmembrane region" description="Helical" evidence="1">
    <location>
        <begin position="160"/>
        <end position="178"/>
    </location>
</feature>
<feature type="transmembrane region" description="Helical" evidence="1">
    <location>
        <begin position="73"/>
        <end position="95"/>
    </location>
</feature>
<gene>
    <name evidence="2" type="primary">wzy</name>
    <name evidence="3" type="ORF">HLZ50_19690</name>
</gene>
<feature type="transmembrane region" description="Helical" evidence="1">
    <location>
        <begin position="31"/>
        <end position="53"/>
    </location>
</feature>
<dbReference type="EMBL" id="DABGKZ010000037">
    <property type="protein sequence ID" value="HAJ5152233.1"/>
    <property type="molecule type" value="Genomic_DNA"/>
</dbReference>
<keyword evidence="1" id="KW-0812">Transmembrane</keyword>
<feature type="transmembrane region" description="Helical" evidence="1">
    <location>
        <begin position="213"/>
        <end position="228"/>
    </location>
</feature>
<accession>D7PFC5</accession>
<dbReference type="RefSeq" id="WP_001484688.1">
    <property type="nucleotide sequence ID" value="NZ_BFLW01000005.1"/>
</dbReference>
<evidence type="ECO:0000313" key="3">
    <source>
        <dbReference type="EMBL" id="HAJ5152233.1"/>
    </source>
</evidence>
<keyword evidence="1" id="KW-0472">Membrane</keyword>
<sequence>MEYTIIIIFFVLLYFTSKVTWPFSGKNAHPINFVLFTQIFILTLPGVLILTFFKECAGSITCEIIAENIKINVMLDYFTVLCFILLGVLSSFFLLKGKTDFRPASNAHRRYLNTCFILTLLIFLVKIISVNQVPLFLTLLGHKDAAEIQKAEILRGEDGFSFPVINFLIKYFPLYFYYSTLIGLFKRKVTIVYFVMAFLVTSVTMLYDLQKGPVVIMIIGSFWLYWAYTGKAKMIVVGGIFSLFLVGVLFYISFDFGDDTQYFITAVLNRTFIAQNDGMYWVYQYYNILPNKELYSLWGVPLAQQFGIPQIDPLSDIIGVVFPQAKDSWVNTTTFLLGEAKAIFGDYSSIISSLVVFINVFVVCVLSTLLVRVSKNIFYPAIFVMIQTIPFANNLTDLLYGRFIFGFLVFMLFPVLICFLCYGKLKNDE</sequence>
<dbReference type="AlphaFoldDB" id="D7PFC5"/>
<reference evidence="3" key="3">
    <citation type="submission" date="2019-11" db="EMBL/GenBank/DDBJ databases">
        <authorList>
            <consortium name="NCBI Pathogen Detection Project"/>
        </authorList>
    </citation>
    <scope>NUCLEOTIDE SEQUENCE</scope>
    <source>
        <strain evidence="3">Ecoli[ST-219]</strain>
    </source>
</reference>
<feature type="transmembrane region" description="Helical" evidence="1">
    <location>
        <begin position="6"/>
        <end position="24"/>
    </location>
</feature>
<feature type="transmembrane region" description="Helical" evidence="1">
    <location>
        <begin position="399"/>
        <end position="422"/>
    </location>
</feature>
<dbReference type="Proteomes" id="UP000840371">
    <property type="component" value="Unassembled WGS sequence"/>
</dbReference>
<feature type="transmembrane region" description="Helical" evidence="1">
    <location>
        <begin position="116"/>
        <end position="140"/>
    </location>
</feature>
<reference evidence="2" key="1">
    <citation type="journal article" date="2010" name="FEMS Immunol. Med. Microbiol.">
        <title>Structural and genetic evidence for the close relationship between Escherichia coli O71 and Salmonella enterica O28 O-antigens.</title>
        <authorList>
            <person name="Hu B."/>
            <person name="Perepelov A.V."/>
            <person name="Liu B."/>
            <person name="Shevelev S.D."/>
            <person name="Guo D."/>
            <person name="Senchenkova S.N."/>
            <person name="Shashkov A.S."/>
            <person name="Feng L."/>
            <person name="Knirel Y.A."/>
            <person name="Wang L."/>
        </authorList>
    </citation>
    <scope>NUCLEOTIDE SEQUENCE</scope>
</reference>
<dbReference type="EMBL" id="GU445927">
    <property type="protein sequence ID" value="ADI77033.1"/>
    <property type="molecule type" value="Genomic_DNA"/>
</dbReference>
<keyword evidence="1" id="KW-1133">Transmembrane helix</keyword>
<reference evidence="3" key="2">
    <citation type="journal article" date="2018" name="Genome Biol.">
        <title>SKESA: strategic k-mer extension for scrupulous assemblies.</title>
        <authorList>
            <person name="Souvorov A."/>
            <person name="Agarwala R."/>
            <person name="Lipman D.J."/>
        </authorList>
    </citation>
    <scope>NUCLEOTIDE SEQUENCE [LARGE SCALE GENOMIC DNA]</scope>
    <source>
        <strain>ecoli[ST-219]</strain>
        <strain evidence="3">Ecoli[ST-219]</strain>
    </source>
</reference>
<proteinExistence type="predicted"/>
<feature type="transmembrane region" description="Helical" evidence="1">
    <location>
        <begin position="190"/>
        <end position="207"/>
    </location>
</feature>
<organism evidence="2">
    <name type="scientific">Escherichia coli</name>
    <dbReference type="NCBI Taxonomy" id="562"/>
    <lineage>
        <taxon>Bacteria</taxon>
        <taxon>Pseudomonadati</taxon>
        <taxon>Pseudomonadota</taxon>
        <taxon>Gammaproteobacteria</taxon>
        <taxon>Enterobacterales</taxon>
        <taxon>Enterobacteriaceae</taxon>
        <taxon>Escherichia</taxon>
    </lineage>
</organism>
<feature type="transmembrane region" description="Helical" evidence="1">
    <location>
        <begin position="350"/>
        <end position="370"/>
    </location>
</feature>
<protein>
    <submittedName>
        <fullName evidence="2">Wzy</fullName>
    </submittedName>
</protein>
<feature type="transmembrane region" description="Helical" evidence="1">
    <location>
        <begin position="235"/>
        <end position="254"/>
    </location>
</feature>
<name>D7PFC5_ECOLX</name>